<dbReference type="Pfam" id="PF12019">
    <property type="entry name" value="GspH"/>
    <property type="match status" value="1"/>
</dbReference>
<organism evidence="13 14">
    <name type="scientific">Acinetobacter pragensis</name>
    <dbReference type="NCBI Taxonomy" id="1806892"/>
    <lineage>
        <taxon>Bacteria</taxon>
        <taxon>Pseudomonadati</taxon>
        <taxon>Pseudomonadota</taxon>
        <taxon>Gammaproteobacteria</taxon>
        <taxon>Moraxellales</taxon>
        <taxon>Moraxellaceae</taxon>
        <taxon>Acinetobacter</taxon>
    </lineage>
</organism>
<sequence length="173" mass="18968">MFSITKNGFTLIELIIVIAVIAIIATIALPSFQYYMAKQELKSTVAKLMSVSQSAKNLALLHHANTVICPSGSFTQCEALKWNSGFIVFIDLNKNRQVDPAEPVLQKEALDLKYGSLNWKGTLGIPSITFQGISGLPIGSNGGFYYCSFTQLPHQKLNLSKMGHTRVENISVC</sequence>
<keyword evidence="6 11" id="KW-0812">Transmembrane</keyword>
<keyword evidence="8 11" id="KW-0472">Membrane</keyword>
<dbReference type="GO" id="GO:0015628">
    <property type="term" value="P:protein secretion by the type II secretion system"/>
    <property type="evidence" value="ECO:0007669"/>
    <property type="project" value="InterPro"/>
</dbReference>
<evidence type="ECO:0000256" key="11">
    <source>
        <dbReference type="SAM" id="Phobius"/>
    </source>
</evidence>
<evidence type="ECO:0000256" key="7">
    <source>
        <dbReference type="ARBA" id="ARBA00022989"/>
    </source>
</evidence>
<dbReference type="Pfam" id="PF07963">
    <property type="entry name" value="N_methyl"/>
    <property type="match status" value="1"/>
</dbReference>
<dbReference type="EMBL" id="LUAW01000001">
    <property type="protein sequence ID" value="KYQ73575.1"/>
    <property type="molecule type" value="Genomic_DNA"/>
</dbReference>
<dbReference type="RefSeq" id="WP_067665042.1">
    <property type="nucleotide sequence ID" value="NZ_CBCSIK010000001.1"/>
</dbReference>
<evidence type="ECO:0000313" key="14">
    <source>
        <dbReference type="Proteomes" id="UP000076276"/>
    </source>
</evidence>
<dbReference type="AlphaFoldDB" id="A0A151Y6B4"/>
<dbReference type="InterPro" id="IPR022346">
    <property type="entry name" value="T2SS_GspH"/>
</dbReference>
<dbReference type="InterPro" id="IPR045584">
    <property type="entry name" value="Pilin-like"/>
</dbReference>
<reference evidence="13 14" key="1">
    <citation type="submission" date="2016-03" db="EMBL/GenBank/DDBJ databases">
        <title>Acinetobacter genomospecies 28 strain ANC 4149.</title>
        <authorList>
            <person name="Radolfova-Krizova L."/>
            <person name="Nemec A."/>
        </authorList>
    </citation>
    <scope>NUCLEOTIDE SEQUENCE [LARGE SCALE GENOMIC DNA]</scope>
    <source>
        <strain evidence="13 14">ANC 4149</strain>
    </source>
</reference>
<evidence type="ECO:0000259" key="12">
    <source>
        <dbReference type="Pfam" id="PF12019"/>
    </source>
</evidence>
<comment type="subcellular location">
    <subcellularLocation>
        <location evidence="1">Cell inner membrane</location>
        <topology evidence="1">Single-pass membrane protein</topology>
    </subcellularLocation>
</comment>
<evidence type="ECO:0000256" key="9">
    <source>
        <dbReference type="ARBA" id="ARBA00025772"/>
    </source>
</evidence>
<dbReference type="Proteomes" id="UP000076276">
    <property type="component" value="Unassembled WGS sequence"/>
</dbReference>
<comment type="caution">
    <text evidence="13">The sequence shown here is derived from an EMBL/GenBank/DDBJ whole genome shotgun (WGS) entry which is preliminary data.</text>
</comment>
<keyword evidence="7 11" id="KW-1133">Transmembrane helix</keyword>
<keyword evidence="3" id="KW-1003">Cell membrane</keyword>
<evidence type="ECO:0000256" key="6">
    <source>
        <dbReference type="ARBA" id="ARBA00022692"/>
    </source>
</evidence>
<keyword evidence="4" id="KW-0488">Methylation</keyword>
<proteinExistence type="inferred from homology"/>
<keyword evidence="14" id="KW-1185">Reference proteome</keyword>
<evidence type="ECO:0000313" key="13">
    <source>
        <dbReference type="EMBL" id="KYQ73575.1"/>
    </source>
</evidence>
<gene>
    <name evidence="13" type="ORF">AZH43_00185</name>
</gene>
<evidence type="ECO:0000256" key="4">
    <source>
        <dbReference type="ARBA" id="ARBA00022481"/>
    </source>
</evidence>
<accession>A0A151Y6B4</accession>
<dbReference type="SUPFAM" id="SSF54523">
    <property type="entry name" value="Pili subunits"/>
    <property type="match status" value="1"/>
</dbReference>
<evidence type="ECO:0000256" key="1">
    <source>
        <dbReference type="ARBA" id="ARBA00004377"/>
    </source>
</evidence>
<evidence type="ECO:0000256" key="5">
    <source>
        <dbReference type="ARBA" id="ARBA00022519"/>
    </source>
</evidence>
<name>A0A151Y6B4_9GAMM</name>
<comment type="similarity">
    <text evidence="9">Belongs to the GSP H family.</text>
</comment>
<keyword evidence="5" id="KW-0997">Cell inner membrane</keyword>
<dbReference type="STRING" id="1806892.AZH43_00185"/>
<dbReference type="GO" id="GO:0015627">
    <property type="term" value="C:type II protein secretion system complex"/>
    <property type="evidence" value="ECO:0007669"/>
    <property type="project" value="InterPro"/>
</dbReference>
<dbReference type="OrthoDB" id="6120962at2"/>
<evidence type="ECO:0000256" key="8">
    <source>
        <dbReference type="ARBA" id="ARBA00023136"/>
    </source>
</evidence>
<protein>
    <recommendedName>
        <fullName evidence="2">Type II secretion system protein H</fullName>
    </recommendedName>
    <alternativeName>
        <fullName evidence="10">General secretion pathway protein H</fullName>
    </alternativeName>
</protein>
<dbReference type="GO" id="GO:0005886">
    <property type="term" value="C:plasma membrane"/>
    <property type="evidence" value="ECO:0007669"/>
    <property type="project" value="UniProtKB-SubCell"/>
</dbReference>
<dbReference type="NCBIfam" id="TIGR02532">
    <property type="entry name" value="IV_pilin_GFxxxE"/>
    <property type="match status" value="1"/>
</dbReference>
<feature type="transmembrane region" description="Helical" evidence="11">
    <location>
        <begin position="12"/>
        <end position="32"/>
    </location>
</feature>
<dbReference type="Gene3D" id="3.30.700.10">
    <property type="entry name" value="Glycoprotein, Type 4 Pilin"/>
    <property type="match status" value="1"/>
</dbReference>
<dbReference type="InterPro" id="IPR012902">
    <property type="entry name" value="N_methyl_site"/>
</dbReference>
<evidence type="ECO:0000256" key="10">
    <source>
        <dbReference type="ARBA" id="ARBA00030775"/>
    </source>
</evidence>
<evidence type="ECO:0000256" key="2">
    <source>
        <dbReference type="ARBA" id="ARBA00021549"/>
    </source>
</evidence>
<feature type="domain" description="General secretion pathway GspH" evidence="12">
    <location>
        <begin position="46"/>
        <end position="150"/>
    </location>
</feature>
<evidence type="ECO:0000256" key="3">
    <source>
        <dbReference type="ARBA" id="ARBA00022475"/>
    </source>
</evidence>